<dbReference type="EMBL" id="LACI01002062">
    <property type="protein sequence ID" value="KJU83050.1"/>
    <property type="molecule type" value="Genomic_DNA"/>
</dbReference>
<dbReference type="AlphaFoldDB" id="A0A0F3GMA0"/>
<organism evidence="1 2">
    <name type="scientific">Candidatus Magnetobacterium bavaricum</name>
    <dbReference type="NCBI Taxonomy" id="29290"/>
    <lineage>
        <taxon>Bacteria</taxon>
        <taxon>Pseudomonadati</taxon>
        <taxon>Nitrospirota</taxon>
        <taxon>Thermodesulfovibrionia</taxon>
        <taxon>Thermodesulfovibrionales</taxon>
        <taxon>Candidatus Magnetobacteriaceae</taxon>
        <taxon>Candidatus Magnetobacterium</taxon>
    </lineage>
</organism>
<gene>
    <name evidence="1" type="ORF">MBAV_004750</name>
</gene>
<proteinExistence type="predicted"/>
<evidence type="ECO:0000313" key="1">
    <source>
        <dbReference type="EMBL" id="KJU83050.1"/>
    </source>
</evidence>
<evidence type="ECO:0000313" key="2">
    <source>
        <dbReference type="Proteomes" id="UP000033423"/>
    </source>
</evidence>
<name>A0A0F3GMA0_9BACT</name>
<reference evidence="1 2" key="1">
    <citation type="submission" date="2015-02" db="EMBL/GenBank/DDBJ databases">
        <title>Single-cell genomics of uncultivated deep-branching MTB reveals a conserved set of magnetosome genes.</title>
        <authorList>
            <person name="Kolinko S."/>
            <person name="Richter M."/>
            <person name="Glockner F.O."/>
            <person name="Brachmann A."/>
            <person name="Schuler D."/>
        </authorList>
    </citation>
    <scope>NUCLEOTIDE SEQUENCE [LARGE SCALE GENOMIC DNA]</scope>
    <source>
        <strain evidence="1">TM-1</strain>
    </source>
</reference>
<sequence length="274" mass="30992">MERGCLIARSELFITGGENVKIKGLGNYRGYGFRKEWLQYYIELGDNLWGSDTLGKSGYDALKVWLREAEITSDNVLTDLGKKVCTIGANDIRVWAIIFNNLAYNSPIIRWYAQNIEFDVTYKIKDIVAMLGQRHSISTRENAVASLKETFKTSPIGVELGVGVYEMKGRVVTTVVRTAWKEPEPLVILYSLYKFAETGYGYHSFTFAELLNDNGERAGISPVGIFGIEKEGLKQTLQCLSIDYPEFINVAFNKDLDNINLRKERTSIDVLKLL</sequence>
<accession>A0A0F3GMA0</accession>
<keyword evidence="2" id="KW-1185">Reference proteome</keyword>
<dbReference type="Proteomes" id="UP000033423">
    <property type="component" value="Unassembled WGS sequence"/>
</dbReference>
<comment type="caution">
    <text evidence="1">The sequence shown here is derived from an EMBL/GenBank/DDBJ whole genome shotgun (WGS) entry which is preliminary data.</text>
</comment>
<protein>
    <submittedName>
        <fullName evidence="1">Phosphoadenosine phosphosulfate reductase</fullName>
    </submittedName>
</protein>